<dbReference type="Proteomes" id="UP001321473">
    <property type="component" value="Unassembled WGS sequence"/>
</dbReference>
<sequence length="303" mass="32980">MVTKSSALAFSPRFHSTRQADCSTEKTLRTVRIRVYQKSPSIKRTGADGNLETFQSLNGLSLRIWTRARTHSTAMSRSGFCLVLLGLFGCACGAPKADCDPKKLDACAADLFLFATSEKIPTNQAELDTFCAKQVKSEECARDYTKRCTDSIAQGIGSIFLDDIKAEIEGRCDESSTYHHDYLKNAPCLNKVGASFHKCFRGLTADLDVATRLPNKQRIGGACCKFNVFEACVKKAIEGQCSAEVYEFAEGLLEKYAGELLGTVCSAYRSGDKCKSLPFDSAPGDKNIRSVLTPLIKVSAALG</sequence>
<reference evidence="1 2" key="1">
    <citation type="journal article" date="2023" name="Arcadia Sci">
        <title>De novo assembly of a long-read Amblyomma americanum tick genome.</title>
        <authorList>
            <person name="Chou S."/>
            <person name="Poskanzer K.E."/>
            <person name="Rollins M."/>
            <person name="Thuy-Boun P.S."/>
        </authorList>
    </citation>
    <scope>NUCLEOTIDE SEQUENCE [LARGE SCALE GENOMIC DNA]</scope>
    <source>
        <strain evidence="1">F_SG_1</strain>
        <tissue evidence="1">Salivary glands</tissue>
    </source>
</reference>
<keyword evidence="2" id="KW-1185">Reference proteome</keyword>
<organism evidence="1 2">
    <name type="scientific">Amblyomma americanum</name>
    <name type="common">Lone star tick</name>
    <dbReference type="NCBI Taxonomy" id="6943"/>
    <lineage>
        <taxon>Eukaryota</taxon>
        <taxon>Metazoa</taxon>
        <taxon>Ecdysozoa</taxon>
        <taxon>Arthropoda</taxon>
        <taxon>Chelicerata</taxon>
        <taxon>Arachnida</taxon>
        <taxon>Acari</taxon>
        <taxon>Parasitiformes</taxon>
        <taxon>Ixodida</taxon>
        <taxon>Ixodoidea</taxon>
        <taxon>Ixodidae</taxon>
        <taxon>Amblyomminae</taxon>
        <taxon>Amblyomma</taxon>
    </lineage>
</organism>
<dbReference type="EMBL" id="JARKHS020023082">
    <property type="protein sequence ID" value="KAK8769113.1"/>
    <property type="molecule type" value="Genomic_DNA"/>
</dbReference>
<dbReference type="AlphaFoldDB" id="A0AAQ4E347"/>
<evidence type="ECO:0000313" key="2">
    <source>
        <dbReference type="Proteomes" id="UP001321473"/>
    </source>
</evidence>
<dbReference type="PANTHER" id="PTHR33964">
    <property type="entry name" value="RE45066P-RELATED"/>
    <property type="match status" value="1"/>
</dbReference>
<accession>A0AAQ4E347</accession>
<gene>
    <name evidence="1" type="ORF">V5799_014418</name>
</gene>
<comment type="caution">
    <text evidence="1">The sequence shown here is derived from an EMBL/GenBank/DDBJ whole genome shotgun (WGS) entry which is preliminary data.</text>
</comment>
<protein>
    <submittedName>
        <fullName evidence="1">Uncharacterized protein</fullName>
    </submittedName>
</protein>
<name>A0AAQ4E347_AMBAM</name>
<dbReference type="PANTHER" id="PTHR33964:SF1">
    <property type="entry name" value="RE45066P"/>
    <property type="match status" value="1"/>
</dbReference>
<proteinExistence type="predicted"/>
<evidence type="ECO:0000313" key="1">
    <source>
        <dbReference type="EMBL" id="KAK8769113.1"/>
    </source>
</evidence>